<dbReference type="KEGG" id="phb:HYN04_00750"/>
<reference evidence="3" key="1">
    <citation type="submission" date="2018-05" db="EMBL/GenBank/DDBJ databases">
        <title>Genome sequencing of Phenylobacterium sp. HYN0004.</title>
        <authorList>
            <person name="Yi H."/>
            <person name="Baek C."/>
        </authorList>
    </citation>
    <scope>NUCLEOTIDE SEQUENCE [LARGE SCALE GENOMIC DNA]</scope>
    <source>
        <strain evidence="3">HYN0004</strain>
    </source>
</reference>
<name>A0A2Z3HYY3_9CAUL</name>
<keyword evidence="3" id="KW-1185">Reference proteome</keyword>
<sequence>MSEDSASNTSVPADPSGVAAQVQSRLSELAGEGARPVSLSLDFGPACGEAREGRMEAWIDRQTRSLAFVRARLSAADGRMIAAGSAVFARPAAGA</sequence>
<dbReference type="Proteomes" id="UP000247763">
    <property type="component" value="Chromosome"/>
</dbReference>
<accession>A0A2Z3HYY3</accession>
<dbReference type="InterPro" id="IPR029069">
    <property type="entry name" value="HotDog_dom_sf"/>
</dbReference>
<dbReference type="AlphaFoldDB" id="A0A2Z3HYY3"/>
<evidence type="ECO:0000313" key="3">
    <source>
        <dbReference type="Proteomes" id="UP000247763"/>
    </source>
</evidence>
<proteinExistence type="predicted"/>
<feature type="region of interest" description="Disordered" evidence="1">
    <location>
        <begin position="1"/>
        <end position="24"/>
    </location>
</feature>
<dbReference type="Gene3D" id="3.10.129.10">
    <property type="entry name" value="Hotdog Thioesterase"/>
    <property type="match status" value="1"/>
</dbReference>
<dbReference type="EMBL" id="CP029479">
    <property type="protein sequence ID" value="AWM76414.1"/>
    <property type="molecule type" value="Genomic_DNA"/>
</dbReference>
<evidence type="ECO:0000256" key="1">
    <source>
        <dbReference type="SAM" id="MobiDB-lite"/>
    </source>
</evidence>
<evidence type="ECO:0008006" key="4">
    <source>
        <dbReference type="Google" id="ProtNLM"/>
    </source>
</evidence>
<dbReference type="SUPFAM" id="SSF54637">
    <property type="entry name" value="Thioesterase/thiol ester dehydrase-isomerase"/>
    <property type="match status" value="1"/>
</dbReference>
<gene>
    <name evidence="2" type="ORF">HYN04_00750</name>
</gene>
<evidence type="ECO:0000313" key="2">
    <source>
        <dbReference type="EMBL" id="AWM76414.1"/>
    </source>
</evidence>
<protein>
    <recommendedName>
        <fullName evidence="4">Thioesterase domain-containing protein</fullName>
    </recommendedName>
</protein>
<feature type="compositionally biased region" description="Polar residues" evidence="1">
    <location>
        <begin position="1"/>
        <end position="11"/>
    </location>
</feature>
<organism evidence="2 3">
    <name type="scientific">Phenylobacterium parvum</name>
    <dbReference type="NCBI Taxonomy" id="2201350"/>
    <lineage>
        <taxon>Bacteria</taxon>
        <taxon>Pseudomonadati</taxon>
        <taxon>Pseudomonadota</taxon>
        <taxon>Alphaproteobacteria</taxon>
        <taxon>Caulobacterales</taxon>
        <taxon>Caulobacteraceae</taxon>
        <taxon>Phenylobacterium</taxon>
    </lineage>
</organism>
<dbReference type="RefSeq" id="WP_110448983.1">
    <property type="nucleotide sequence ID" value="NZ_CP029479.1"/>
</dbReference>